<evidence type="ECO:0000313" key="3">
    <source>
        <dbReference type="EMBL" id="MET4632902.1"/>
    </source>
</evidence>
<dbReference type="Proteomes" id="UP001549321">
    <property type="component" value="Unassembled WGS sequence"/>
</dbReference>
<keyword evidence="2" id="KW-0472">Membrane</keyword>
<keyword evidence="4" id="KW-1185">Reference proteome</keyword>
<sequence>MPSAAEAIPLQQKPKATEAPPGVAGRVDAIDNGRLYGWAFDRSQPSARMQIVVSLGAQKIAEATADKLRSDLRRNGVGDGQHAFDIPLPESVTARQRDLSIVAISPSGEERILYAPTLDEQAAEALIAAPLTRVLEKLEVLMAAQRQLQLNQRGIQRSSETSGGEVPPAQFENIELTQTEIVSRLSELEVFLMRFDGIVAGLEGRIDMLAKRGRGEAKPLLLLLAGLIGAAVGAGASLIAFLN</sequence>
<organism evidence="3 4">
    <name type="scientific">Kaistia defluvii</name>
    <dbReference type="NCBI Taxonomy" id="410841"/>
    <lineage>
        <taxon>Bacteria</taxon>
        <taxon>Pseudomonadati</taxon>
        <taxon>Pseudomonadota</taxon>
        <taxon>Alphaproteobacteria</taxon>
        <taxon>Hyphomicrobiales</taxon>
        <taxon>Kaistiaceae</taxon>
        <taxon>Kaistia</taxon>
    </lineage>
</organism>
<evidence type="ECO:0000256" key="2">
    <source>
        <dbReference type="SAM" id="Phobius"/>
    </source>
</evidence>
<dbReference type="RefSeq" id="WP_354548959.1">
    <property type="nucleotide sequence ID" value="NZ_JBEPSM010000001.1"/>
</dbReference>
<feature type="transmembrane region" description="Helical" evidence="2">
    <location>
        <begin position="220"/>
        <end position="242"/>
    </location>
</feature>
<keyword evidence="2" id="KW-0812">Transmembrane</keyword>
<feature type="region of interest" description="Disordered" evidence="1">
    <location>
        <begin position="1"/>
        <end position="24"/>
    </location>
</feature>
<keyword evidence="2" id="KW-1133">Transmembrane helix</keyword>
<evidence type="ECO:0008006" key="5">
    <source>
        <dbReference type="Google" id="ProtNLM"/>
    </source>
</evidence>
<evidence type="ECO:0000313" key="4">
    <source>
        <dbReference type="Proteomes" id="UP001549321"/>
    </source>
</evidence>
<comment type="caution">
    <text evidence="3">The sequence shown here is derived from an EMBL/GenBank/DDBJ whole genome shotgun (WGS) entry which is preliminary data.</text>
</comment>
<proteinExistence type="predicted"/>
<accession>A0ABV2QV46</accession>
<dbReference type="EMBL" id="JBEPSM010000001">
    <property type="protein sequence ID" value="MET4632902.1"/>
    <property type="molecule type" value="Genomic_DNA"/>
</dbReference>
<gene>
    <name evidence="3" type="ORF">ABIE08_000815</name>
</gene>
<reference evidence="3 4" key="1">
    <citation type="submission" date="2024-06" db="EMBL/GenBank/DDBJ databases">
        <title>Sorghum-associated microbial communities from plants grown in Nebraska, USA.</title>
        <authorList>
            <person name="Schachtman D."/>
        </authorList>
    </citation>
    <scope>NUCLEOTIDE SEQUENCE [LARGE SCALE GENOMIC DNA]</scope>
    <source>
        <strain evidence="3 4">3207</strain>
    </source>
</reference>
<evidence type="ECO:0000256" key="1">
    <source>
        <dbReference type="SAM" id="MobiDB-lite"/>
    </source>
</evidence>
<protein>
    <recommendedName>
        <fullName evidence="5">Polysaccharide chain length determinant N-terminal domain-containing protein</fullName>
    </recommendedName>
</protein>
<name>A0ABV2QV46_9HYPH</name>